<evidence type="ECO:0000256" key="1">
    <source>
        <dbReference type="ARBA" id="ARBA00022849"/>
    </source>
</evidence>
<dbReference type="CDD" id="cd16345">
    <property type="entry name" value="LMWP_ArsC"/>
    <property type="match status" value="1"/>
</dbReference>
<gene>
    <name evidence="3" type="ORF">E2B99_08875</name>
</gene>
<accession>A0A4Y7XBX4</accession>
<dbReference type="Proteomes" id="UP000297834">
    <property type="component" value="Unassembled WGS sequence"/>
</dbReference>
<dbReference type="PANTHER" id="PTHR43428">
    <property type="entry name" value="ARSENATE REDUCTASE"/>
    <property type="match status" value="1"/>
</dbReference>
<dbReference type="SUPFAM" id="SSF52788">
    <property type="entry name" value="Phosphotyrosine protein phosphatases I"/>
    <property type="match status" value="1"/>
</dbReference>
<sequence length="176" mass="19874">MSLDHAVDKRFNVLILCTGNSARSIMAEAIFNSLPDQKFQAYSAGSDPTGVINPYVIELVQSIGYPTENLRSKSWDEFSQTNAPHMDFIFTVCDKAAGQTCPVWPGQPISAHWGLEDPARFEGNPDETRKYFLKTFHQLRNRIQIFAALPLHTLERTSLQQELNQIGQLTLSPEYD</sequence>
<dbReference type="RefSeq" id="WP_134244633.1">
    <property type="nucleotide sequence ID" value="NZ_SNTY01000033.1"/>
</dbReference>
<dbReference type="PANTHER" id="PTHR43428:SF1">
    <property type="entry name" value="ARSENATE REDUCTASE"/>
    <property type="match status" value="1"/>
</dbReference>
<keyword evidence="4" id="KW-1185">Reference proteome</keyword>
<dbReference type="EMBL" id="SNTY01000033">
    <property type="protein sequence ID" value="TEU25867.1"/>
    <property type="molecule type" value="Genomic_DNA"/>
</dbReference>
<comment type="caution">
    <text evidence="3">The sequence shown here is derived from an EMBL/GenBank/DDBJ whole genome shotgun (WGS) entry which is preliminary data.</text>
</comment>
<feature type="domain" description="Phosphotyrosine protein phosphatase I" evidence="2">
    <location>
        <begin position="11"/>
        <end position="149"/>
    </location>
</feature>
<evidence type="ECO:0000313" key="3">
    <source>
        <dbReference type="EMBL" id="TEU25867.1"/>
    </source>
</evidence>
<keyword evidence="1" id="KW-0059">Arsenical resistance</keyword>
<organism evidence="3 4">
    <name type="scientific">Alkanindiges illinoisensis</name>
    <dbReference type="NCBI Taxonomy" id="197183"/>
    <lineage>
        <taxon>Bacteria</taxon>
        <taxon>Pseudomonadati</taxon>
        <taxon>Pseudomonadota</taxon>
        <taxon>Gammaproteobacteria</taxon>
        <taxon>Moraxellales</taxon>
        <taxon>Moraxellaceae</taxon>
        <taxon>Alkanindiges</taxon>
    </lineage>
</organism>
<dbReference type="InterPro" id="IPR023485">
    <property type="entry name" value="Ptyr_pPase"/>
</dbReference>
<dbReference type="OrthoDB" id="9793058at2"/>
<proteinExistence type="predicted"/>
<name>A0A4Y7XBX4_9GAMM</name>
<dbReference type="GO" id="GO:0046685">
    <property type="term" value="P:response to arsenic-containing substance"/>
    <property type="evidence" value="ECO:0007669"/>
    <property type="project" value="UniProtKB-KW"/>
</dbReference>
<reference evidence="3 4" key="1">
    <citation type="submission" date="2019-03" db="EMBL/GenBank/DDBJ databases">
        <title>Alkanindiges illinoisensis: a potential pathogenic isolated from ascites of a gastric cancer patient with abdominal metastasis.</title>
        <authorList>
            <person name="Hu X."/>
            <person name="Yang B."/>
            <person name="Yan X."/>
            <person name="Lin L."/>
            <person name="Zhao H."/>
            <person name="Zhou F."/>
            <person name="Su B."/>
            <person name="Chen J."/>
            <person name="Rui Y."/>
            <person name="Wang Q."/>
            <person name="Zheng L."/>
        </authorList>
    </citation>
    <scope>NUCLEOTIDE SEQUENCE [LARGE SCALE GENOMIC DNA]</scope>
    <source>
        <strain evidence="3 4">NFYY 23406</strain>
    </source>
</reference>
<evidence type="ECO:0000313" key="4">
    <source>
        <dbReference type="Proteomes" id="UP000297834"/>
    </source>
</evidence>
<protein>
    <submittedName>
        <fullName evidence="3">Arsenate reductase ArsC</fullName>
    </submittedName>
</protein>
<dbReference type="InterPro" id="IPR036196">
    <property type="entry name" value="Ptyr_pPase_sf"/>
</dbReference>
<evidence type="ECO:0000259" key="2">
    <source>
        <dbReference type="SMART" id="SM00226"/>
    </source>
</evidence>
<dbReference type="STRING" id="1120977.GCA_000619845_02870"/>
<dbReference type="SMART" id="SM00226">
    <property type="entry name" value="LMWPc"/>
    <property type="match status" value="1"/>
</dbReference>
<dbReference type="AlphaFoldDB" id="A0A4Y7XBX4"/>
<dbReference type="Pfam" id="PF01451">
    <property type="entry name" value="LMWPc"/>
    <property type="match status" value="1"/>
</dbReference>
<dbReference type="Gene3D" id="3.40.50.2300">
    <property type="match status" value="1"/>
</dbReference>